<dbReference type="NCBIfam" id="NF003417">
    <property type="entry name" value="PRK04813.1"/>
    <property type="match status" value="5"/>
</dbReference>
<dbReference type="SUPFAM" id="SSF141371">
    <property type="entry name" value="PilZ domain-like"/>
    <property type="match status" value="2"/>
</dbReference>
<keyword evidence="2" id="KW-0596">Phosphopantetheine</keyword>
<dbReference type="InterPro" id="IPR000873">
    <property type="entry name" value="AMP-dep_synth/lig_dom"/>
</dbReference>
<feature type="domain" description="Carrier" evidence="5">
    <location>
        <begin position="1813"/>
        <end position="1888"/>
    </location>
</feature>
<dbReference type="CDD" id="cd19531">
    <property type="entry name" value="LCL_NRPS-like"/>
    <property type="match status" value="1"/>
</dbReference>
<proteinExistence type="predicted"/>
<dbReference type="InterPro" id="IPR023213">
    <property type="entry name" value="CAT-like_dom_sf"/>
</dbReference>
<dbReference type="Gene3D" id="3.30.300.30">
    <property type="match status" value="2"/>
</dbReference>
<dbReference type="InterPro" id="IPR001242">
    <property type="entry name" value="Condensation_dom"/>
</dbReference>
<evidence type="ECO:0000313" key="7">
    <source>
        <dbReference type="Proteomes" id="UP000702425"/>
    </source>
</evidence>
<dbReference type="InterPro" id="IPR010071">
    <property type="entry name" value="AA_adenyl_dom"/>
</dbReference>
<dbReference type="PROSITE" id="PS00455">
    <property type="entry name" value="AMP_BINDING"/>
    <property type="match status" value="2"/>
</dbReference>
<dbReference type="SUPFAM" id="SSF56801">
    <property type="entry name" value="Acetyl-CoA synthetase-like"/>
    <property type="match status" value="2"/>
</dbReference>
<organism evidence="6 7">
    <name type="scientific">Microcoleus asticus IPMA8</name>
    <dbReference type="NCBI Taxonomy" id="2563858"/>
    <lineage>
        <taxon>Bacteria</taxon>
        <taxon>Bacillati</taxon>
        <taxon>Cyanobacteriota</taxon>
        <taxon>Cyanophyceae</taxon>
        <taxon>Oscillatoriophycideae</taxon>
        <taxon>Oscillatoriales</taxon>
        <taxon>Microcoleaceae</taxon>
        <taxon>Microcoleus</taxon>
        <taxon>Microcoleus asticus</taxon>
    </lineage>
</organism>
<dbReference type="InterPro" id="IPR036736">
    <property type="entry name" value="ACP-like_sf"/>
</dbReference>
<dbReference type="RefSeq" id="WP_172184583.1">
    <property type="nucleotide sequence ID" value="NZ_CAWPPK010000112.1"/>
</dbReference>
<dbReference type="CDD" id="cd12115">
    <property type="entry name" value="A_NRPS_Sfm_like"/>
    <property type="match status" value="1"/>
</dbReference>
<dbReference type="Gene3D" id="3.40.50.980">
    <property type="match status" value="4"/>
</dbReference>
<dbReference type="Pfam" id="PF07238">
    <property type="entry name" value="PilZ"/>
    <property type="match status" value="2"/>
</dbReference>
<dbReference type="InterPro" id="IPR006162">
    <property type="entry name" value="Ppantetheine_attach_site"/>
</dbReference>
<gene>
    <name evidence="6" type="primary">lgrD_1</name>
    <name evidence="6" type="ORF">E5S67_00184</name>
</gene>
<dbReference type="Gene3D" id="3.40.50.12780">
    <property type="entry name" value="N-terminal domain of ligase-like"/>
    <property type="match status" value="1"/>
</dbReference>
<feature type="region of interest" description="Disordered" evidence="4">
    <location>
        <begin position="1886"/>
        <end position="1926"/>
    </location>
</feature>
<dbReference type="InterPro" id="IPR009875">
    <property type="entry name" value="PilZ_domain"/>
</dbReference>
<dbReference type="InterPro" id="IPR042099">
    <property type="entry name" value="ANL_N_sf"/>
</dbReference>
<name>A0ABX2CPZ8_9CYAN</name>
<evidence type="ECO:0000256" key="1">
    <source>
        <dbReference type="ARBA" id="ARBA00001957"/>
    </source>
</evidence>
<dbReference type="SUPFAM" id="SSF52777">
    <property type="entry name" value="CoA-dependent acyltransferases"/>
    <property type="match status" value="2"/>
</dbReference>
<keyword evidence="7" id="KW-1185">Reference proteome</keyword>
<evidence type="ECO:0000256" key="3">
    <source>
        <dbReference type="ARBA" id="ARBA00022553"/>
    </source>
</evidence>
<dbReference type="SMART" id="SM00823">
    <property type="entry name" value="PKS_PP"/>
    <property type="match status" value="2"/>
</dbReference>
<dbReference type="InterPro" id="IPR020845">
    <property type="entry name" value="AMP-binding_CS"/>
</dbReference>
<dbReference type="SUPFAM" id="SSF47336">
    <property type="entry name" value="ACP-like"/>
    <property type="match status" value="2"/>
</dbReference>
<dbReference type="Pfam" id="PF00501">
    <property type="entry name" value="AMP-binding"/>
    <property type="match status" value="3"/>
</dbReference>
<dbReference type="PROSITE" id="PS50075">
    <property type="entry name" value="CARRIER"/>
    <property type="match status" value="2"/>
</dbReference>
<dbReference type="InterPro" id="IPR045851">
    <property type="entry name" value="AMP-bd_C_sf"/>
</dbReference>
<dbReference type="InterPro" id="IPR009081">
    <property type="entry name" value="PP-bd_ACP"/>
</dbReference>
<dbReference type="PROSITE" id="PS00012">
    <property type="entry name" value="PHOSPHOPANTETHEINE"/>
    <property type="match status" value="1"/>
</dbReference>
<dbReference type="Gene3D" id="2.30.38.10">
    <property type="entry name" value="Luciferase, Domain 3"/>
    <property type="match status" value="1"/>
</dbReference>
<evidence type="ECO:0000256" key="4">
    <source>
        <dbReference type="SAM" id="MobiDB-lite"/>
    </source>
</evidence>
<dbReference type="NCBIfam" id="TIGR01733">
    <property type="entry name" value="AA-adenyl-dom"/>
    <property type="match status" value="1"/>
</dbReference>
<protein>
    <submittedName>
        <fullName evidence="6">Linear gramicidin synthase subunit D</fullName>
    </submittedName>
</protein>
<dbReference type="Pfam" id="PF00550">
    <property type="entry name" value="PP-binding"/>
    <property type="match status" value="2"/>
</dbReference>
<accession>A0ABX2CPZ8</accession>
<dbReference type="Proteomes" id="UP000702425">
    <property type="component" value="Unassembled WGS sequence"/>
</dbReference>
<comment type="cofactor">
    <cofactor evidence="1">
        <name>pantetheine 4'-phosphate</name>
        <dbReference type="ChEBI" id="CHEBI:47942"/>
    </cofactor>
</comment>
<dbReference type="Pfam" id="PF00668">
    <property type="entry name" value="Condensation"/>
    <property type="match status" value="1"/>
</dbReference>
<evidence type="ECO:0000259" key="5">
    <source>
        <dbReference type="PROSITE" id="PS50075"/>
    </source>
</evidence>
<dbReference type="PANTHER" id="PTHR45527:SF1">
    <property type="entry name" value="FATTY ACID SYNTHASE"/>
    <property type="match status" value="1"/>
</dbReference>
<evidence type="ECO:0000256" key="2">
    <source>
        <dbReference type="ARBA" id="ARBA00022450"/>
    </source>
</evidence>
<dbReference type="Gene3D" id="2.40.10.220">
    <property type="entry name" value="predicted glycosyltransferase like domains"/>
    <property type="match status" value="2"/>
</dbReference>
<keyword evidence="3" id="KW-0597">Phosphoprotein</keyword>
<dbReference type="Gene3D" id="1.10.1200.10">
    <property type="entry name" value="ACP-like"/>
    <property type="match status" value="2"/>
</dbReference>
<dbReference type="InterPro" id="IPR020806">
    <property type="entry name" value="PKS_PP-bd"/>
</dbReference>
<feature type="domain" description="Carrier" evidence="5">
    <location>
        <begin position="656"/>
        <end position="731"/>
    </location>
</feature>
<dbReference type="Gene3D" id="3.30.559.30">
    <property type="entry name" value="Nonribosomal peptide synthetase, condensation domain"/>
    <property type="match status" value="1"/>
</dbReference>
<dbReference type="PANTHER" id="PTHR45527">
    <property type="entry name" value="NONRIBOSOMAL PEPTIDE SYNTHETASE"/>
    <property type="match status" value="1"/>
</dbReference>
<dbReference type="Gene3D" id="3.30.559.10">
    <property type="entry name" value="Chloramphenicol acetyltransferase-like domain"/>
    <property type="match status" value="1"/>
</dbReference>
<evidence type="ECO:0000313" key="6">
    <source>
        <dbReference type="EMBL" id="NQE32470.1"/>
    </source>
</evidence>
<dbReference type="EMBL" id="SRRZ01000002">
    <property type="protein sequence ID" value="NQE32470.1"/>
    <property type="molecule type" value="Genomic_DNA"/>
</dbReference>
<comment type="caution">
    <text evidence="6">The sequence shown here is derived from an EMBL/GenBank/DDBJ whole genome shotgun (WGS) entry which is preliminary data.</text>
</comment>
<sequence>MLGNFKDACIHQLFEFQVKRSPDAIAVIFEGKQLTYQDLNSQANQLAHYLKTLAVGPEVLVAACVERSLEMVVGLLAILKAGGAYVPLDPNYPQNRLAFMLEHSQTPVLLTQQHLVASLPEHQARVICLDGNLETVDRFTQENPDSEVTPDNLAYVIYTSGSTGQPKGVAIAHSGAVNTLIDINQRFEVGSSDRVLALSSLSFDLSVYDIFGLLAAGGTVVIPKVSATPDPAHWVDAIAQAQVTIWNSAPALMQMLVDYAAAHTKDLPSSLRLVLLSGDWIPLTLPDQIKALIKSELNQPLPNPPLAKGRELDGTELASGVGKLSTPAVIGLGGATEASIWSILYPIETVDPAWKSIPYGRSMTNQHFYVLNEAMEPCQEGEVGELYIGGIGLARCYWRDEEKTSKRFITHPHTGDRLYCTGDLGRYLPDGNIEFQGRIDHQVKIRGFRIELGEIEAVLGQHPDLQVAVVAAQEDVPGQKRLIAYVVSKVTAERTPFKSECLAEFDGDGSLKLQTEDISIGGIGVVGVPDDWSRGKQVRLRLVLPGNTEEQCFEGTVAWCEGNQAGIELALTPTEEAVIQQSIDHLLETQGFLKFLQRTVAGKLRNFLKDKLPEYMVPSSFVFLKTLPLTPNGKIDRQKLLAPAVKISEVRQDYVAPQTPVEEVVAGIWAEVLGLERVGIRDNFLELGGHSLLVTQIATRMRDTFQVELPLRTLFESATVADLAHNLEIASQKAPIPQAPPIQAISRNQDLPLSFSQQQLWFLCQLAPDTPFYNEPITIRLPGSVNIVALERSISKIIKRHEILRTTFALVNGQPVMVIQDAFNFALPVVNLEELPETERETEALRLATLEAKQPFDLAQGPLMRATLMQLAETDCRLFLTTHHTVIDAVSVYSVLLKEVAELYTAFSLGLPSPLPELPIQFADFAYWQRQWLQGEVLVNQLRYWKQQLADLPTLQLPTDRSRSLVQTFRGARQCLALPLSLTEMLKELSRKEGVTLFMTLMAAFQTLLYRYTGHNDIPVGTVANIRNRQELEGMIGYFLNTLVIRTDLSGNPSFEELLVRVREVTLGAYAHQELPFQKLVEEIQPERNLSHNPLFQVAFVLEPPLAKMDGWTISQLDVDTGAAKFDLYLELDERPSGIIGRLEYNTDLFDAATIRRMLGNFQTLLESIVANPEQKISELPLLTQLERQQLAAWNDTETDYPKDVCIHQLFEEQVEITPDAIALVFEDEELTYKELNQRANQLAHHLRNLGVGPEVLVGICVERSLEMVVGLLGILKAGGAYVPLDRAYPPERLAFMLEDASVPVLLTQARLVKSVPKHQGRIVCLDTDWEIIERQSEANLISEVKLDNLAYVIYTSGSTGKPKGVAIEHSNAVALLDWAKQVFNPDDIAGVLASTSICFDLSVFELFVPLSWGGKVILAENALHLPALSAALDVTLINTVPSAIAELLRMEGIPSSVGTVNLAGEPLPNKLVQQVYEHNTVQKVFNLYGPSEDTTYSTYTLVKKGGNDPPSIGGPIANTQVYILDAQKQPVPIGVAGELYIGGAGLARGYLNRPELTAERFIPNPFSNEPSKRLYKTGDLARYLPDGNIEFLGRIDHQVKIRGFRIELGEIETVLSQHPDVNESLVINREDASGNQRLVAYITSNLRPERVPYQSPCLAEFGGSPAVELRTEDISIGGVCIIGVPDAYQPSQPVRLYLRLPGLSEEQWLEGRIVWRQGQQCGIQFGLSRTEQALVQQSIDYLLKTQGFLKVLQRTTVGSLRDFLKQKLPDYMIPSSLVFLNHLPLTPNGKVDRKALPAPDAINPQLETTYVAPQTDIEQAIATVWQQVLHLEKVGVDDNFFDLGGHSLLMAQAQSKLREAIDRDVSMMEMFKYPTISSLAKYLSEEPEEKSSVGQSREHIKKQKEAINRQKQKQRLQGKNKNGQL</sequence>
<reference evidence="6 7" key="1">
    <citation type="journal article" date="2020" name="Sci. Rep.">
        <title>A novel cyanobacterial geosmin producer, revising GeoA distribution and dispersion patterns in Bacteria.</title>
        <authorList>
            <person name="Churro C."/>
            <person name="Semedo-Aguiar A.P."/>
            <person name="Silva A.D."/>
            <person name="Pereira-Leal J.B."/>
            <person name="Leite R.B."/>
        </authorList>
    </citation>
    <scope>NUCLEOTIDE SEQUENCE [LARGE SCALE GENOMIC DNA]</scope>
    <source>
        <strain evidence="6 7">IPMA8</strain>
    </source>
</reference>